<sequence length="67" mass="7495">MSNKISKQASYVSLGLIFGAAFGIIFDSIPIGVGLGLCFGATLDMQQKDSKLKRSWYFARFYNLYFV</sequence>
<evidence type="ECO:0000259" key="2">
    <source>
        <dbReference type="Pfam" id="PF26273"/>
    </source>
</evidence>
<dbReference type="InterPro" id="IPR058598">
    <property type="entry name" value="Gly_zipper-like_dom"/>
</dbReference>
<keyword evidence="1" id="KW-0812">Transmembrane</keyword>
<feature type="transmembrane region" description="Helical" evidence="1">
    <location>
        <begin position="12"/>
        <end position="43"/>
    </location>
</feature>
<dbReference type="EMBL" id="SDGV01000023">
    <property type="protein sequence ID" value="THB60473.1"/>
    <property type="molecule type" value="Genomic_DNA"/>
</dbReference>
<name>A0A4S3B4C8_9ENTE</name>
<comment type="caution">
    <text evidence="3">The sequence shown here is derived from an EMBL/GenBank/DDBJ whole genome shotgun (WGS) entry which is preliminary data.</text>
</comment>
<proteinExistence type="predicted"/>
<keyword evidence="4" id="KW-1185">Reference proteome</keyword>
<evidence type="ECO:0000256" key="1">
    <source>
        <dbReference type="SAM" id="Phobius"/>
    </source>
</evidence>
<protein>
    <recommendedName>
        <fullName evidence="2">Glycine zipper-like domain-containing protein</fullName>
    </recommendedName>
</protein>
<feature type="domain" description="Glycine zipper-like" evidence="2">
    <location>
        <begin position="1"/>
        <end position="49"/>
    </location>
</feature>
<evidence type="ECO:0000313" key="4">
    <source>
        <dbReference type="Proteomes" id="UP000310506"/>
    </source>
</evidence>
<organism evidence="3 4">
    <name type="scientific">Vagococcus silagei</name>
    <dbReference type="NCBI Taxonomy" id="2508885"/>
    <lineage>
        <taxon>Bacteria</taxon>
        <taxon>Bacillati</taxon>
        <taxon>Bacillota</taxon>
        <taxon>Bacilli</taxon>
        <taxon>Lactobacillales</taxon>
        <taxon>Enterococcaceae</taxon>
        <taxon>Vagococcus</taxon>
    </lineage>
</organism>
<keyword evidence="1" id="KW-0472">Membrane</keyword>
<dbReference type="OrthoDB" id="2339708at2"/>
<dbReference type="Pfam" id="PF26273">
    <property type="entry name" value="Gly_zipper"/>
    <property type="match status" value="1"/>
</dbReference>
<dbReference type="RefSeq" id="WP_136137588.1">
    <property type="nucleotide sequence ID" value="NZ_SDGV01000023.1"/>
</dbReference>
<evidence type="ECO:0000313" key="3">
    <source>
        <dbReference type="EMBL" id="THB60473.1"/>
    </source>
</evidence>
<keyword evidence="1" id="KW-1133">Transmembrane helix</keyword>
<dbReference type="Proteomes" id="UP000310506">
    <property type="component" value="Unassembled WGS sequence"/>
</dbReference>
<gene>
    <name evidence="3" type="ORF">ESZ54_10360</name>
</gene>
<dbReference type="AlphaFoldDB" id="A0A4S3B4C8"/>
<accession>A0A4S3B4C8</accession>
<reference evidence="3 4" key="1">
    <citation type="submission" date="2019-01" db="EMBL/GenBank/DDBJ databases">
        <title>Vagococcus silagei sp. nov. isolated from brewer's grain.</title>
        <authorList>
            <person name="Guu J.-R."/>
        </authorList>
    </citation>
    <scope>NUCLEOTIDE SEQUENCE [LARGE SCALE GENOMIC DNA]</scope>
    <source>
        <strain evidence="3 4">2B-2</strain>
    </source>
</reference>